<protein>
    <submittedName>
        <fullName evidence="1">Uncharacterized protein</fullName>
    </submittedName>
</protein>
<reference evidence="1 2" key="1">
    <citation type="journal article" date="2023" name="Elife">
        <title>Identification of key yeast species and microbe-microbe interactions impacting larval growth of Drosophila in the wild.</title>
        <authorList>
            <person name="Mure A."/>
            <person name="Sugiura Y."/>
            <person name="Maeda R."/>
            <person name="Honda K."/>
            <person name="Sakurai N."/>
            <person name="Takahashi Y."/>
            <person name="Watada M."/>
            <person name="Katoh T."/>
            <person name="Gotoh A."/>
            <person name="Gotoh Y."/>
            <person name="Taniguchi I."/>
            <person name="Nakamura K."/>
            <person name="Hayashi T."/>
            <person name="Katayama T."/>
            <person name="Uemura T."/>
            <person name="Hattori Y."/>
        </authorList>
    </citation>
    <scope>NUCLEOTIDE SEQUENCE [LARGE SCALE GENOMIC DNA]</scope>
    <source>
        <strain evidence="1 2">SB-73</strain>
    </source>
</reference>
<proteinExistence type="predicted"/>
<sequence length="117" mass="13494">MNTRFADLIMPVTLPRRIAHPSPCHLKSNLSTIASLQRPNDDAMSLSRGHRDLGASDHSIIIEDYLNSKRKKLFDTRETGLDERQVICQQMNAWKHAYGYEDNDETVFAEIDDDQEY</sequence>
<dbReference type="Proteomes" id="UP001362899">
    <property type="component" value="Unassembled WGS sequence"/>
</dbReference>
<dbReference type="EMBL" id="BTGC01000003">
    <property type="protein sequence ID" value="GMM50953.1"/>
    <property type="molecule type" value="Genomic_DNA"/>
</dbReference>
<accession>A0AAV5RJQ2</accession>
<gene>
    <name evidence="1" type="ORF">DASB73_019110</name>
</gene>
<organism evidence="1 2">
    <name type="scientific">Starmerella bacillaris</name>
    <name type="common">Yeast</name>
    <name type="synonym">Candida zemplinina</name>
    <dbReference type="NCBI Taxonomy" id="1247836"/>
    <lineage>
        <taxon>Eukaryota</taxon>
        <taxon>Fungi</taxon>
        <taxon>Dikarya</taxon>
        <taxon>Ascomycota</taxon>
        <taxon>Saccharomycotina</taxon>
        <taxon>Dipodascomycetes</taxon>
        <taxon>Dipodascales</taxon>
        <taxon>Trichomonascaceae</taxon>
        <taxon>Starmerella</taxon>
    </lineage>
</organism>
<comment type="caution">
    <text evidence="1">The sequence shown here is derived from an EMBL/GenBank/DDBJ whole genome shotgun (WGS) entry which is preliminary data.</text>
</comment>
<dbReference type="AlphaFoldDB" id="A0AAV5RJQ2"/>
<evidence type="ECO:0000313" key="1">
    <source>
        <dbReference type="EMBL" id="GMM50953.1"/>
    </source>
</evidence>
<evidence type="ECO:0000313" key="2">
    <source>
        <dbReference type="Proteomes" id="UP001362899"/>
    </source>
</evidence>
<name>A0AAV5RJQ2_STABA</name>
<keyword evidence="2" id="KW-1185">Reference proteome</keyword>